<dbReference type="InterPro" id="IPR050090">
    <property type="entry name" value="Tyrosine_recombinase_XerCD"/>
</dbReference>
<dbReference type="RefSeq" id="WP_313982665.1">
    <property type="nucleotide sequence ID" value="NZ_JASJOS010000010.1"/>
</dbReference>
<dbReference type="InterPro" id="IPR044068">
    <property type="entry name" value="CB"/>
</dbReference>
<dbReference type="Pfam" id="PF17293">
    <property type="entry name" value="Arm-DNA-bind_5"/>
    <property type="match status" value="1"/>
</dbReference>
<dbReference type="Pfam" id="PF13102">
    <property type="entry name" value="Phage_int_SAM_5"/>
    <property type="match status" value="1"/>
</dbReference>
<dbReference type="GO" id="GO:0015074">
    <property type="term" value="P:DNA integration"/>
    <property type="evidence" value="ECO:0007669"/>
    <property type="project" value="UniProtKB-KW"/>
</dbReference>
<dbReference type="PROSITE" id="PS51900">
    <property type="entry name" value="CB"/>
    <property type="match status" value="1"/>
</dbReference>
<dbReference type="InterPro" id="IPR002104">
    <property type="entry name" value="Integrase_catalytic"/>
</dbReference>
<evidence type="ECO:0000313" key="9">
    <source>
        <dbReference type="Proteomes" id="UP001241110"/>
    </source>
</evidence>
<name>A0AAE3QUP1_9BACT</name>
<dbReference type="GO" id="GO:0006310">
    <property type="term" value="P:DNA recombination"/>
    <property type="evidence" value="ECO:0007669"/>
    <property type="project" value="UniProtKB-KW"/>
</dbReference>
<evidence type="ECO:0000313" key="8">
    <source>
        <dbReference type="EMBL" id="MDJ1483099.1"/>
    </source>
</evidence>
<evidence type="ECO:0000259" key="6">
    <source>
        <dbReference type="PROSITE" id="PS51898"/>
    </source>
</evidence>
<organism evidence="8 9">
    <name type="scientific">Xanthocytophaga flava</name>
    <dbReference type="NCBI Taxonomy" id="3048013"/>
    <lineage>
        <taxon>Bacteria</taxon>
        <taxon>Pseudomonadati</taxon>
        <taxon>Bacteroidota</taxon>
        <taxon>Cytophagia</taxon>
        <taxon>Cytophagales</taxon>
        <taxon>Rhodocytophagaceae</taxon>
        <taxon>Xanthocytophaga</taxon>
    </lineage>
</organism>
<dbReference type="SUPFAM" id="SSF56349">
    <property type="entry name" value="DNA breaking-rejoining enzymes"/>
    <property type="match status" value="1"/>
</dbReference>
<dbReference type="InterPro" id="IPR025269">
    <property type="entry name" value="SAM-like_dom"/>
</dbReference>
<evidence type="ECO:0000256" key="5">
    <source>
        <dbReference type="PROSITE-ProRule" id="PRU01248"/>
    </source>
</evidence>
<dbReference type="InterPro" id="IPR011010">
    <property type="entry name" value="DNA_brk_join_enz"/>
</dbReference>
<evidence type="ECO:0000256" key="2">
    <source>
        <dbReference type="ARBA" id="ARBA00022908"/>
    </source>
</evidence>
<accession>A0AAE3QUP1</accession>
<sequence length="407" mass="46973">MATVKLKIRNDLAKKNGSDRETTIYVQYCFNEKIKLFNTGQKVLPDNWDPVACLVTKSANYTVKNAAIVKARSIVEKILNHATYNGILPTLEYVEERFIEETTPKDIQPVKNSYLDIFDLFLQERIESKKFSLSTISHLKVSRKHLAEFAKATRYTLSFEKINAVFVEKYESYLRNQNKRVNTIGLEIKHVKTFMQWATDHGYNSNMDYKAFKKPKEETEIMVLSDTDLSILASMDLSKQPRLERVRDLFLVGCYTGLRFSDLSNLTPHNFEEDFIHIRTVKTDDLLKIPVLPAIVPILKKYNYHLPKISGQKMNEYLKQLGKMAELAGTAKKYEVKKALRVARNVPKYELLTSHVARRTFITMSLKRGVPQATLIKITGHSDLRTMQRYVKITEQDTAEALLKAFS</sequence>
<dbReference type="GO" id="GO:0003677">
    <property type="term" value="F:DNA binding"/>
    <property type="evidence" value="ECO:0007669"/>
    <property type="project" value="UniProtKB-UniRule"/>
</dbReference>
<comment type="similarity">
    <text evidence="1">Belongs to the 'phage' integrase family.</text>
</comment>
<dbReference type="Gene3D" id="1.10.150.130">
    <property type="match status" value="1"/>
</dbReference>
<dbReference type="PROSITE" id="PS51898">
    <property type="entry name" value="TYR_RECOMBINASE"/>
    <property type="match status" value="1"/>
</dbReference>
<dbReference type="CDD" id="cd01185">
    <property type="entry name" value="INTN1_C_like"/>
    <property type="match status" value="1"/>
</dbReference>
<comment type="caution">
    <text evidence="8">The sequence shown here is derived from an EMBL/GenBank/DDBJ whole genome shotgun (WGS) entry which is preliminary data.</text>
</comment>
<evidence type="ECO:0000259" key="7">
    <source>
        <dbReference type="PROSITE" id="PS51900"/>
    </source>
</evidence>
<dbReference type="EMBL" id="JASJOS010000010">
    <property type="protein sequence ID" value="MDJ1483099.1"/>
    <property type="molecule type" value="Genomic_DNA"/>
</dbReference>
<keyword evidence="4" id="KW-0233">DNA recombination</keyword>
<dbReference type="Proteomes" id="UP001241110">
    <property type="component" value="Unassembled WGS sequence"/>
</dbReference>
<protein>
    <submittedName>
        <fullName evidence="8">Site-specific integrase</fullName>
    </submittedName>
</protein>
<feature type="domain" description="Core-binding (CB)" evidence="7">
    <location>
        <begin position="109"/>
        <end position="199"/>
    </location>
</feature>
<dbReference type="PANTHER" id="PTHR30349:SF64">
    <property type="entry name" value="PROPHAGE INTEGRASE INTD-RELATED"/>
    <property type="match status" value="1"/>
</dbReference>
<reference evidence="8" key="1">
    <citation type="submission" date="2023-05" db="EMBL/GenBank/DDBJ databases">
        <authorList>
            <person name="Zhang X."/>
        </authorList>
    </citation>
    <scope>NUCLEOTIDE SEQUENCE</scope>
    <source>
        <strain evidence="8">YF14B1</strain>
    </source>
</reference>
<dbReference type="InterPro" id="IPR035386">
    <property type="entry name" value="Arm-DNA-bind_5"/>
</dbReference>
<dbReference type="AlphaFoldDB" id="A0AAE3QUP1"/>
<proteinExistence type="inferred from homology"/>
<evidence type="ECO:0000256" key="3">
    <source>
        <dbReference type="ARBA" id="ARBA00023125"/>
    </source>
</evidence>
<gene>
    <name evidence="8" type="ORF">QNI16_21555</name>
</gene>
<dbReference type="InterPro" id="IPR013762">
    <property type="entry name" value="Integrase-like_cat_sf"/>
</dbReference>
<evidence type="ECO:0000256" key="4">
    <source>
        <dbReference type="ARBA" id="ARBA00023172"/>
    </source>
</evidence>
<evidence type="ECO:0000256" key="1">
    <source>
        <dbReference type="ARBA" id="ARBA00008857"/>
    </source>
</evidence>
<keyword evidence="2" id="KW-0229">DNA integration</keyword>
<dbReference type="InterPro" id="IPR010998">
    <property type="entry name" value="Integrase_recombinase_N"/>
</dbReference>
<feature type="domain" description="Tyr recombinase" evidence="6">
    <location>
        <begin position="219"/>
        <end position="403"/>
    </location>
</feature>
<keyword evidence="3 5" id="KW-0238">DNA-binding</keyword>
<dbReference type="Pfam" id="PF00589">
    <property type="entry name" value="Phage_integrase"/>
    <property type="match status" value="1"/>
</dbReference>
<dbReference type="PANTHER" id="PTHR30349">
    <property type="entry name" value="PHAGE INTEGRASE-RELATED"/>
    <property type="match status" value="1"/>
</dbReference>
<dbReference type="Gene3D" id="1.10.443.10">
    <property type="entry name" value="Intergrase catalytic core"/>
    <property type="match status" value="1"/>
</dbReference>